<proteinExistence type="predicted"/>
<evidence type="ECO:0000256" key="1">
    <source>
        <dbReference type="SAM" id="Phobius"/>
    </source>
</evidence>
<dbReference type="OrthoDB" id="2388036at2"/>
<dbReference type="Proteomes" id="UP000192368">
    <property type="component" value="Unassembled WGS sequence"/>
</dbReference>
<dbReference type="AlphaFoldDB" id="A0A1W1V1Q0"/>
<dbReference type="STRING" id="573058.SAMN00017477_1077"/>
<gene>
    <name evidence="2" type="ORF">SAMN00017477_1077</name>
</gene>
<keyword evidence="1" id="KW-0812">Transmembrane</keyword>
<evidence type="ECO:0000313" key="2">
    <source>
        <dbReference type="EMBL" id="SMB87309.1"/>
    </source>
</evidence>
<protein>
    <recommendedName>
        <fullName evidence="4">YycH protein</fullName>
    </recommendedName>
</protein>
<name>A0A1W1V1Q0_PEPAS</name>
<keyword evidence="3" id="KW-1185">Reference proteome</keyword>
<evidence type="ECO:0000313" key="3">
    <source>
        <dbReference type="Proteomes" id="UP000192368"/>
    </source>
</evidence>
<dbReference type="EMBL" id="FWWR01000009">
    <property type="protein sequence ID" value="SMB87309.1"/>
    <property type="molecule type" value="Genomic_DNA"/>
</dbReference>
<accession>A0A1W1V1Q0</accession>
<keyword evidence="1" id="KW-0472">Membrane</keyword>
<keyword evidence="1" id="KW-1133">Transmembrane helix</keyword>
<organism evidence="2 3">
    <name type="scientific">Peptoniphilus asaccharolyticus DSM 20463</name>
    <dbReference type="NCBI Taxonomy" id="573058"/>
    <lineage>
        <taxon>Bacteria</taxon>
        <taxon>Bacillati</taxon>
        <taxon>Bacillota</taxon>
        <taxon>Tissierellia</taxon>
        <taxon>Tissierellales</taxon>
        <taxon>Peptoniphilaceae</taxon>
        <taxon>Peptoniphilus</taxon>
    </lineage>
</organism>
<dbReference type="RefSeq" id="WP_084230678.1">
    <property type="nucleotide sequence ID" value="NZ_FWWR01000009.1"/>
</dbReference>
<sequence>MDWYKAKKILIIALIITNIILFGMIIHRSLISQDRTTSSIFIKQVKSRLLEKGIKVDAKVPKSKISLPSLRVEFDSYSKLDLNERFFASRGKFQEPNNSFTQITFADEILTVVNTRRLIYENVNPKISSKSKMKAEEVARKFLLDRNFDISNMILVYSSSSDDETKLHFAKEFDGVILERSFIDLIIRGDTVISMDRLWLNVIDKSPNFVRLHSAPRALLTLLSEPDLTSKTITRIEECYYFDPEEQGYVEDITKATEGKARAAWRIQFSDGESIEVESK</sequence>
<feature type="transmembrane region" description="Helical" evidence="1">
    <location>
        <begin position="9"/>
        <end position="30"/>
    </location>
</feature>
<reference evidence="3" key="1">
    <citation type="submission" date="2017-04" db="EMBL/GenBank/DDBJ databases">
        <authorList>
            <person name="Varghese N."/>
            <person name="Submissions S."/>
        </authorList>
    </citation>
    <scope>NUCLEOTIDE SEQUENCE [LARGE SCALE GENOMIC DNA]</scope>
    <source>
        <strain evidence="3">DSM 20463</strain>
    </source>
</reference>
<evidence type="ECO:0008006" key="4">
    <source>
        <dbReference type="Google" id="ProtNLM"/>
    </source>
</evidence>